<evidence type="ECO:0000256" key="1">
    <source>
        <dbReference type="SAM" id="Phobius"/>
    </source>
</evidence>
<dbReference type="Proteomes" id="UP001549366">
    <property type="component" value="Unassembled WGS sequence"/>
</dbReference>
<evidence type="ECO:0000313" key="3">
    <source>
        <dbReference type="Proteomes" id="UP001549366"/>
    </source>
</evidence>
<gene>
    <name evidence="2" type="ORF">V5J35_001910</name>
</gene>
<comment type="caution">
    <text evidence="2">The sequence shown here is derived from an EMBL/GenBank/DDBJ whole genome shotgun (WGS) entry which is preliminary data.</text>
</comment>
<name>A0ABV2SIG9_9GAMM</name>
<keyword evidence="1" id="KW-0812">Transmembrane</keyword>
<accession>A0ABV2SIG9</accession>
<evidence type="ECO:0000313" key="2">
    <source>
        <dbReference type="EMBL" id="MET4756718.1"/>
    </source>
</evidence>
<protein>
    <submittedName>
        <fullName evidence="2">Uncharacterized protein</fullName>
    </submittedName>
</protein>
<dbReference type="EMBL" id="JBEWTB010000002">
    <property type="protein sequence ID" value="MET4756718.1"/>
    <property type="molecule type" value="Genomic_DNA"/>
</dbReference>
<feature type="transmembrane region" description="Helical" evidence="1">
    <location>
        <begin position="30"/>
        <end position="50"/>
    </location>
</feature>
<keyword evidence="1" id="KW-0472">Membrane</keyword>
<keyword evidence="3" id="KW-1185">Reference proteome</keyword>
<reference evidence="2 3" key="1">
    <citation type="submission" date="2024-06" db="EMBL/GenBank/DDBJ databases">
        <title>Genomic Encyclopedia of Type Strains, Phase V (KMG-V): Genome sequencing to study the core and pangenomes of soil and plant-associated prokaryotes.</title>
        <authorList>
            <person name="Whitman W."/>
        </authorList>
    </citation>
    <scope>NUCLEOTIDE SEQUENCE [LARGE SCALE GENOMIC DNA]</scope>
    <source>
        <strain evidence="2 3">NE40</strain>
    </source>
</reference>
<keyword evidence="1" id="KW-1133">Transmembrane helix</keyword>
<proteinExistence type="predicted"/>
<organism evidence="2 3">
    <name type="scientific">Endozoicomonas lisbonensis</name>
    <dbReference type="NCBI Taxonomy" id="3120522"/>
    <lineage>
        <taxon>Bacteria</taxon>
        <taxon>Pseudomonadati</taxon>
        <taxon>Pseudomonadota</taxon>
        <taxon>Gammaproteobacteria</taxon>
        <taxon>Oceanospirillales</taxon>
        <taxon>Endozoicomonadaceae</taxon>
        <taxon>Endozoicomonas</taxon>
    </lineage>
</organism>
<sequence length="434" mass="49554">MHCFYADKSSGSVSLLINVREILVVKKRFCLCWCMVTILFAASPSGYAWVPQLENCQNYTKVVDSDELSEGFVSRLKTCPWVELETNESGELELPYLGMHWLPCLYQYALDHLKEQQCMSVMLHSEPDNSGKKMASFWVHPFKMIKGIKYSTWLYYRAYAVQLAFTSDFHFIVGTDPETESKELCIGQFEPLGMMCRDSNQSPVLFGPIQTTEGKHNHLKETFGDPDAYLKQFTLTKECHFSKENKLEVSDDVLEISHLDDRSNMGLSLNSSIVLTGLPMHIKDGADMRKNNVTLQWIALYKYGLAHLKARQCMSIMYTLDDSRRTVYFLLHPLWKPDNNSTYVSVKSITMKPPSGAFCMGDSPVCPIGRFCKSGGNRGDESLTFGCLQVNGLTFFEFEHFIGDPALLHEKYKNSETENTYLYSDETQAEDIRH</sequence>